<dbReference type="PANTHER" id="PTHR37535:SF2">
    <property type="entry name" value="FINGER DOMAIN PROTEIN, PUTATIVE (AFU_ORTHOLOGUE AFUA_6G09300)-RELATED"/>
    <property type="match status" value="1"/>
</dbReference>
<name>A0AAN6TS06_9PEZI</name>
<feature type="compositionally biased region" description="Basic and acidic residues" evidence="1">
    <location>
        <begin position="82"/>
        <end position="91"/>
    </location>
</feature>
<dbReference type="PANTHER" id="PTHR37535">
    <property type="entry name" value="FLUG DOMAIN PROTEIN"/>
    <property type="match status" value="1"/>
</dbReference>
<dbReference type="Pfam" id="PF11917">
    <property type="entry name" value="DUF3435"/>
    <property type="match status" value="1"/>
</dbReference>
<sequence length="714" mass="81398">MGHHRRSFENVSDSDFSPSDDGDLFDTDENHGVDSTEATDLDLDNLDPDDSDSDLSGEDFDIDDQVQLYRGNVHPPEYYSRGIKEPAQRDPYSRYAPKTKLRLIEVEEQWGQFCTEVRLGDPRKVFEGTKSSGALNTRWKNLQIVYKVAMRKKFDTHIYNEMQEVLQRLVVKHGLRTTRRRNRFMTVETLKDQIETTLSTTKKSFDLGELRIYAVLFLLLLSPGGSRPESILLLRYGDIRVTLARDPEGGPHNLMIKFTPEFTKTYLGAKESVTFTVPEGIFHRSLLLSPHVFLLALLFRHKAFLAPHLTSPEGIEKLDIYPGENELPIPLRSDLNDIYIFRKAIKTATGYQISLNEGNERITYATMSGWIKAIGEILGIEYTVIAYSLRYGTGNKLDQSPNISDALKNLCLGHANSVPFQRHYLAREICADTYAIVLGERPQQALITQSCGIAHSISKRRPISLTPEQVASISTDPRIRDMKQKLQKMPMSSKERIRALRKIKNAKQRMKNALLRKIREEWTTQQAVDDINRQLRGEGFAPQLTEFPYPPQHPAQKRLVAAITAPAEQTLENQYRRRNKAIHAIIAYCSVEEGRSPCRTSTVATKSTKRLEEPKAGSPLYAAALSVFVRDEKERPRRCFICIGKAMSLAPDDPNVEKLIDEFYTSSDLSKHFRRRHLSNLRDSDEIECQVCCIPLDNKMHLQNHALRIHGTVS</sequence>
<feature type="region of interest" description="Disordered" evidence="1">
    <location>
        <begin position="1"/>
        <end position="91"/>
    </location>
</feature>
<gene>
    <name evidence="2" type="ORF">N657DRAFT_666666</name>
</gene>
<keyword evidence="3" id="KW-1185">Reference proteome</keyword>
<dbReference type="Proteomes" id="UP001302602">
    <property type="component" value="Unassembled WGS sequence"/>
</dbReference>
<accession>A0AAN6TS06</accession>
<feature type="compositionally biased region" description="Acidic residues" evidence="1">
    <location>
        <begin position="37"/>
        <end position="64"/>
    </location>
</feature>
<evidence type="ECO:0000256" key="1">
    <source>
        <dbReference type="SAM" id="MobiDB-lite"/>
    </source>
</evidence>
<dbReference type="EMBL" id="MU853249">
    <property type="protein sequence ID" value="KAK4119399.1"/>
    <property type="molecule type" value="Genomic_DNA"/>
</dbReference>
<proteinExistence type="predicted"/>
<dbReference type="AlphaFoldDB" id="A0AAN6TS06"/>
<reference evidence="2" key="2">
    <citation type="submission" date="2023-05" db="EMBL/GenBank/DDBJ databases">
        <authorList>
            <consortium name="Lawrence Berkeley National Laboratory"/>
            <person name="Steindorff A."/>
            <person name="Hensen N."/>
            <person name="Bonometti L."/>
            <person name="Westerberg I."/>
            <person name="Brannstrom I.O."/>
            <person name="Guillou S."/>
            <person name="Cros-Aarteil S."/>
            <person name="Calhoun S."/>
            <person name="Haridas S."/>
            <person name="Kuo A."/>
            <person name="Mondo S."/>
            <person name="Pangilinan J."/>
            <person name="Riley R."/>
            <person name="Labutti K."/>
            <person name="Andreopoulos B."/>
            <person name="Lipzen A."/>
            <person name="Chen C."/>
            <person name="Yanf M."/>
            <person name="Daum C."/>
            <person name="Ng V."/>
            <person name="Clum A."/>
            <person name="Ohm R."/>
            <person name="Martin F."/>
            <person name="Silar P."/>
            <person name="Natvig D."/>
            <person name="Lalanne C."/>
            <person name="Gautier V."/>
            <person name="Ament-Velasquez S.L."/>
            <person name="Kruys A."/>
            <person name="Hutchinson M.I."/>
            <person name="Powell A.J."/>
            <person name="Barry K."/>
            <person name="Miller A.N."/>
            <person name="Grigoriev I.V."/>
            <person name="Debuchy R."/>
            <person name="Gladieux P."/>
            <person name="Thoren M.H."/>
            <person name="Johannesson H."/>
        </authorList>
    </citation>
    <scope>NUCLEOTIDE SEQUENCE</scope>
    <source>
        <strain evidence="2">CBS 731.68</strain>
    </source>
</reference>
<evidence type="ECO:0000313" key="2">
    <source>
        <dbReference type="EMBL" id="KAK4119399.1"/>
    </source>
</evidence>
<evidence type="ECO:0000313" key="3">
    <source>
        <dbReference type="Proteomes" id="UP001302602"/>
    </source>
</evidence>
<organism evidence="2 3">
    <name type="scientific">Parathielavia appendiculata</name>
    <dbReference type="NCBI Taxonomy" id="2587402"/>
    <lineage>
        <taxon>Eukaryota</taxon>
        <taxon>Fungi</taxon>
        <taxon>Dikarya</taxon>
        <taxon>Ascomycota</taxon>
        <taxon>Pezizomycotina</taxon>
        <taxon>Sordariomycetes</taxon>
        <taxon>Sordariomycetidae</taxon>
        <taxon>Sordariales</taxon>
        <taxon>Chaetomiaceae</taxon>
        <taxon>Parathielavia</taxon>
    </lineage>
</organism>
<dbReference type="RefSeq" id="XP_062643172.1">
    <property type="nucleotide sequence ID" value="XM_062795352.1"/>
</dbReference>
<protein>
    <submittedName>
        <fullName evidence="2">C2H2 finger domain-containing protein</fullName>
    </submittedName>
</protein>
<comment type="caution">
    <text evidence="2">The sequence shown here is derived from an EMBL/GenBank/DDBJ whole genome shotgun (WGS) entry which is preliminary data.</text>
</comment>
<feature type="compositionally biased region" description="Acidic residues" evidence="1">
    <location>
        <begin position="18"/>
        <end position="27"/>
    </location>
</feature>
<dbReference type="GeneID" id="87832121"/>
<dbReference type="InterPro" id="IPR021842">
    <property type="entry name" value="DUF3435"/>
</dbReference>
<reference evidence="2" key="1">
    <citation type="journal article" date="2023" name="Mol. Phylogenet. Evol.">
        <title>Genome-scale phylogeny and comparative genomics of the fungal order Sordariales.</title>
        <authorList>
            <person name="Hensen N."/>
            <person name="Bonometti L."/>
            <person name="Westerberg I."/>
            <person name="Brannstrom I.O."/>
            <person name="Guillou S."/>
            <person name="Cros-Aarteil S."/>
            <person name="Calhoun S."/>
            <person name="Haridas S."/>
            <person name="Kuo A."/>
            <person name="Mondo S."/>
            <person name="Pangilinan J."/>
            <person name="Riley R."/>
            <person name="LaButti K."/>
            <person name="Andreopoulos B."/>
            <person name="Lipzen A."/>
            <person name="Chen C."/>
            <person name="Yan M."/>
            <person name="Daum C."/>
            <person name="Ng V."/>
            <person name="Clum A."/>
            <person name="Steindorff A."/>
            <person name="Ohm R.A."/>
            <person name="Martin F."/>
            <person name="Silar P."/>
            <person name="Natvig D.O."/>
            <person name="Lalanne C."/>
            <person name="Gautier V."/>
            <person name="Ament-Velasquez S.L."/>
            <person name="Kruys A."/>
            <person name="Hutchinson M.I."/>
            <person name="Powell A.J."/>
            <person name="Barry K."/>
            <person name="Miller A.N."/>
            <person name="Grigoriev I.V."/>
            <person name="Debuchy R."/>
            <person name="Gladieux P."/>
            <person name="Hiltunen Thoren M."/>
            <person name="Johannesson H."/>
        </authorList>
    </citation>
    <scope>NUCLEOTIDE SEQUENCE</scope>
    <source>
        <strain evidence="2">CBS 731.68</strain>
    </source>
</reference>